<reference evidence="1 2" key="1">
    <citation type="journal article" date="2012" name="BMC Genomics">
        <title>Comparative genomics of the classical Bordetella subspecies: the evolution and exchange of virulence-associated diversity amongst closely related pathogens.</title>
        <authorList>
            <person name="Park J."/>
            <person name="Zhang Y."/>
            <person name="Buboltz A.M."/>
            <person name="Zhang X."/>
            <person name="Schuster S.C."/>
            <person name="Ahuja U."/>
            <person name="Liu M."/>
            <person name="Miller J.F."/>
            <person name="Sebaihia M."/>
            <person name="Bentley S.D."/>
            <person name="Parkhill J."/>
            <person name="Harvill E.T."/>
        </authorList>
    </citation>
    <scope>NUCLEOTIDE SEQUENCE [LARGE SCALE GENOMIC DNA]</scope>
    <source>
        <strain evidence="1 2">Bpp5</strain>
    </source>
</reference>
<proteinExistence type="predicted"/>
<dbReference type="Gene3D" id="1.10.10.60">
    <property type="entry name" value="Homeodomain-like"/>
    <property type="match status" value="1"/>
</dbReference>
<dbReference type="Proteomes" id="UP000008035">
    <property type="component" value="Chromosome"/>
</dbReference>
<sequence>MTVQTIGLSAKGKVVGEHRKNRKLTAAQVDELRRLRAEHGWSFKKLGEIFGVSDQNAWQIVRGKTWNVEAVATKQQATEQDKARVLELMAQGFGHIRIARALGVTRYSVYRLMKGVQRAANCSHQ</sequence>
<evidence type="ECO:0000313" key="1">
    <source>
        <dbReference type="EMBL" id="CCJ49572.1"/>
    </source>
</evidence>
<organism evidence="1 2">
    <name type="scientific">Bordetella parapertussis (strain Bpp5)</name>
    <dbReference type="NCBI Taxonomy" id="1208660"/>
    <lineage>
        <taxon>Bacteria</taxon>
        <taxon>Pseudomonadati</taxon>
        <taxon>Pseudomonadota</taxon>
        <taxon>Betaproteobacteria</taxon>
        <taxon>Burkholderiales</taxon>
        <taxon>Alcaligenaceae</taxon>
        <taxon>Bordetella</taxon>
    </lineage>
</organism>
<dbReference type="AlphaFoldDB" id="K0MDW8"/>
<dbReference type="SUPFAM" id="SSF46689">
    <property type="entry name" value="Homeodomain-like"/>
    <property type="match status" value="1"/>
</dbReference>
<dbReference type="InterPro" id="IPR010982">
    <property type="entry name" value="Lambda_DNA-bd_dom_sf"/>
</dbReference>
<protein>
    <submittedName>
        <fullName evidence="1">Uncharacterized protein</fullName>
    </submittedName>
</protein>
<dbReference type="KEGG" id="bpar:BN117_2239"/>
<accession>K0MDW8</accession>
<name>K0MDW8_BORPB</name>
<dbReference type="Pfam" id="PF13384">
    <property type="entry name" value="HTH_23"/>
    <property type="match status" value="1"/>
</dbReference>
<dbReference type="HOGENOM" id="CLU_1988337_0_0_4"/>
<evidence type="ECO:0000313" key="2">
    <source>
        <dbReference type="Proteomes" id="UP000008035"/>
    </source>
</evidence>
<dbReference type="SUPFAM" id="SSF47413">
    <property type="entry name" value="lambda repressor-like DNA-binding domains"/>
    <property type="match status" value="1"/>
</dbReference>
<dbReference type="InterPro" id="IPR009057">
    <property type="entry name" value="Homeodomain-like_sf"/>
</dbReference>
<gene>
    <name evidence="1" type="ordered locus">BN117_2239</name>
</gene>
<dbReference type="GO" id="GO:0003677">
    <property type="term" value="F:DNA binding"/>
    <property type="evidence" value="ECO:0007669"/>
    <property type="project" value="InterPro"/>
</dbReference>
<dbReference type="EMBL" id="HE965803">
    <property type="protein sequence ID" value="CCJ49572.1"/>
    <property type="molecule type" value="Genomic_DNA"/>
</dbReference>